<dbReference type="Pfam" id="PF12698">
    <property type="entry name" value="ABC2_membrane_3"/>
    <property type="match status" value="1"/>
</dbReference>
<name>A0A6M9FB94_STRMT</name>
<accession>A0A6M9FB94</accession>
<feature type="transmembrane region" description="Helical" evidence="5">
    <location>
        <begin position="51"/>
        <end position="72"/>
    </location>
</feature>
<evidence type="ECO:0000313" key="7">
    <source>
        <dbReference type="EMBL" id="QKL32318.1"/>
    </source>
</evidence>
<evidence type="ECO:0000313" key="8">
    <source>
        <dbReference type="Proteomes" id="UP000501099"/>
    </source>
</evidence>
<comment type="subcellular location">
    <subcellularLocation>
        <location evidence="1">Membrane</location>
        <topology evidence="1">Multi-pass membrane protein</topology>
    </subcellularLocation>
</comment>
<dbReference type="Proteomes" id="UP000501099">
    <property type="component" value="Chromosome"/>
</dbReference>
<evidence type="ECO:0000256" key="2">
    <source>
        <dbReference type="ARBA" id="ARBA00022692"/>
    </source>
</evidence>
<evidence type="ECO:0000259" key="6">
    <source>
        <dbReference type="Pfam" id="PF12698"/>
    </source>
</evidence>
<dbReference type="AlphaFoldDB" id="A0A6M9FB94"/>
<dbReference type="RefSeq" id="WP_173875704.1">
    <property type="nucleotide sequence ID" value="NZ_CP047883.1"/>
</dbReference>
<feature type="transmembrane region" description="Helical" evidence="5">
    <location>
        <begin position="93"/>
        <end position="114"/>
    </location>
</feature>
<evidence type="ECO:0000256" key="5">
    <source>
        <dbReference type="SAM" id="Phobius"/>
    </source>
</evidence>
<dbReference type="EMBL" id="CP047883">
    <property type="protein sequence ID" value="QKL32318.1"/>
    <property type="molecule type" value="Genomic_DNA"/>
</dbReference>
<dbReference type="GO" id="GO:0140359">
    <property type="term" value="F:ABC-type transporter activity"/>
    <property type="evidence" value="ECO:0007669"/>
    <property type="project" value="InterPro"/>
</dbReference>
<dbReference type="GO" id="GO:0016020">
    <property type="term" value="C:membrane"/>
    <property type="evidence" value="ECO:0007669"/>
    <property type="project" value="UniProtKB-SubCell"/>
</dbReference>
<reference evidence="7 8" key="1">
    <citation type="submission" date="2020-01" db="EMBL/GenBank/DDBJ databases">
        <title>Complete genome sequence of the tetracycline resistane Streptococcus mitis isolate S022-V3-A4.</title>
        <authorList>
            <person name="Pinzauti D."/>
            <person name="Iannelli F."/>
            <person name="Pozzi G."/>
            <person name="Santoro F."/>
        </authorList>
    </citation>
    <scope>NUCLEOTIDE SEQUENCE [LARGE SCALE GENOMIC DNA]</scope>
    <source>
        <strain evidence="7 8">S022-V3-A4</strain>
    </source>
</reference>
<keyword evidence="2 5" id="KW-0812">Transmembrane</keyword>
<evidence type="ECO:0000256" key="3">
    <source>
        <dbReference type="ARBA" id="ARBA00022989"/>
    </source>
</evidence>
<gene>
    <name evidence="7" type="ORF">M594_00650</name>
</gene>
<protein>
    <submittedName>
        <fullName evidence="7">ABC transporter permease</fullName>
    </submittedName>
</protein>
<keyword evidence="4 5" id="KW-0472">Membrane</keyword>
<feature type="transmembrane region" description="Helical" evidence="5">
    <location>
        <begin position="126"/>
        <end position="145"/>
    </location>
</feature>
<keyword evidence="3 5" id="KW-1133">Transmembrane helix</keyword>
<feature type="transmembrane region" description="Helical" evidence="5">
    <location>
        <begin position="21"/>
        <end position="39"/>
    </location>
</feature>
<sequence length="249" mass="28125">MFKRILALIWLRTQVLLTNKNTLVQVVFPFFMVLLFQNFMNTDGAQGKALLYSSLTMAFSFSSGSMISNSIAEEKEKRIFKTLILSGVRRGEYLISVLFYPIIFALAAVISFPIMVEVDFAKDYPVYLVVASLVALCTILLNLVIGAISETQTQAQVYGLIPMLGLSFLPMFSQVSSEIKKFMDTTFLGVYVDFFNKPDFKLNFDSLGITFAWVVALLALSYWGLKNKKRVPFGKLTINQLQKLTFFKA</sequence>
<dbReference type="InterPro" id="IPR013525">
    <property type="entry name" value="ABC2_TM"/>
</dbReference>
<evidence type="ECO:0000256" key="1">
    <source>
        <dbReference type="ARBA" id="ARBA00004141"/>
    </source>
</evidence>
<proteinExistence type="predicted"/>
<evidence type="ECO:0000256" key="4">
    <source>
        <dbReference type="ARBA" id="ARBA00023136"/>
    </source>
</evidence>
<feature type="transmembrane region" description="Helical" evidence="5">
    <location>
        <begin position="157"/>
        <end position="175"/>
    </location>
</feature>
<organism evidence="7 8">
    <name type="scientific">Streptococcus mitis</name>
    <dbReference type="NCBI Taxonomy" id="28037"/>
    <lineage>
        <taxon>Bacteria</taxon>
        <taxon>Bacillati</taxon>
        <taxon>Bacillota</taxon>
        <taxon>Bacilli</taxon>
        <taxon>Lactobacillales</taxon>
        <taxon>Streptococcaceae</taxon>
        <taxon>Streptococcus</taxon>
        <taxon>Streptococcus mitis group</taxon>
    </lineage>
</organism>
<feature type="transmembrane region" description="Helical" evidence="5">
    <location>
        <begin position="206"/>
        <end position="225"/>
    </location>
</feature>
<feature type="domain" description="ABC-2 type transporter transmembrane" evidence="6">
    <location>
        <begin position="50"/>
        <end position="179"/>
    </location>
</feature>